<organism evidence="1 2">
    <name type="scientific">Devosia yakushimensis</name>
    <dbReference type="NCBI Taxonomy" id="470028"/>
    <lineage>
        <taxon>Bacteria</taxon>
        <taxon>Pseudomonadati</taxon>
        <taxon>Pseudomonadota</taxon>
        <taxon>Alphaproteobacteria</taxon>
        <taxon>Hyphomicrobiales</taxon>
        <taxon>Devosiaceae</taxon>
        <taxon>Devosia</taxon>
    </lineage>
</organism>
<dbReference type="InterPro" id="IPR050583">
    <property type="entry name" value="Mycobacterial_A85_antigen"/>
</dbReference>
<comment type="caution">
    <text evidence="1">The sequence shown here is derived from an EMBL/GenBank/DDBJ whole genome shotgun (WGS) entry which is preliminary data.</text>
</comment>
<reference evidence="1" key="1">
    <citation type="journal article" date="2014" name="Int. J. Syst. Evol. Microbiol.">
        <title>Complete genome of a new Firmicutes species belonging to the dominant human colonic microbiota ('Ruminococcus bicirculans') reveals two chromosomes and a selective capacity to utilize plant glucans.</title>
        <authorList>
            <consortium name="NISC Comparative Sequencing Program"/>
            <person name="Wegmann U."/>
            <person name="Louis P."/>
            <person name="Goesmann A."/>
            <person name="Henrissat B."/>
            <person name="Duncan S.H."/>
            <person name="Flint H.J."/>
        </authorList>
    </citation>
    <scope>NUCLEOTIDE SEQUENCE</scope>
    <source>
        <strain evidence="1">NBRC 103855</strain>
    </source>
</reference>
<dbReference type="InterPro" id="IPR029058">
    <property type="entry name" value="AB_hydrolase_fold"/>
</dbReference>
<keyword evidence="2" id="KW-1185">Reference proteome</keyword>
<dbReference type="InterPro" id="IPR000801">
    <property type="entry name" value="Esterase-like"/>
</dbReference>
<dbReference type="EMBL" id="BSNG01000003">
    <property type="protein sequence ID" value="GLQ11962.1"/>
    <property type="molecule type" value="Genomic_DNA"/>
</dbReference>
<dbReference type="SUPFAM" id="SSF53474">
    <property type="entry name" value="alpha/beta-Hydrolases"/>
    <property type="match status" value="1"/>
</dbReference>
<accession>A0ABQ5UIT0</accession>
<dbReference type="Proteomes" id="UP001161406">
    <property type="component" value="Unassembled WGS sequence"/>
</dbReference>
<name>A0ABQ5UIT0_9HYPH</name>
<reference evidence="1" key="2">
    <citation type="submission" date="2023-01" db="EMBL/GenBank/DDBJ databases">
        <title>Draft genome sequence of Devosia yakushimensis strain NBRC 103855.</title>
        <authorList>
            <person name="Sun Q."/>
            <person name="Mori K."/>
        </authorList>
    </citation>
    <scope>NUCLEOTIDE SEQUENCE</scope>
    <source>
        <strain evidence="1">NBRC 103855</strain>
    </source>
</reference>
<dbReference type="PANTHER" id="PTHR48098:SF6">
    <property type="entry name" value="FERRI-BACILLIBACTIN ESTERASE BESA"/>
    <property type="match status" value="1"/>
</dbReference>
<dbReference type="PANTHER" id="PTHR48098">
    <property type="entry name" value="ENTEROCHELIN ESTERASE-RELATED"/>
    <property type="match status" value="1"/>
</dbReference>
<evidence type="ECO:0000313" key="1">
    <source>
        <dbReference type="EMBL" id="GLQ11962.1"/>
    </source>
</evidence>
<dbReference type="Pfam" id="PF00756">
    <property type="entry name" value="Esterase"/>
    <property type="match status" value="1"/>
</dbReference>
<dbReference type="RefSeq" id="WP_284393714.1">
    <property type="nucleotide sequence ID" value="NZ_BSNG01000003.1"/>
</dbReference>
<gene>
    <name evidence="1" type="ORF">GCM10007913_38940</name>
</gene>
<evidence type="ECO:0000313" key="2">
    <source>
        <dbReference type="Proteomes" id="UP001161406"/>
    </source>
</evidence>
<protein>
    <recommendedName>
        <fullName evidence="3">Esterase</fullName>
    </recommendedName>
</protein>
<sequence>MTDETGQHRRPDSIAGELVTQTFTYDGGRRVTVYRPPHPPQAVVYCGDGQLFSQWGSYLEAADLPPTMIVGAWRTGADDEMVRIREYSPDFDRQLFAAHEHFFVRDIRDWVHSRFDIALPASRTAVAGVSASAELSLAMGLRHPDIYGAVFAASPGAGFKPPTPMPAALPRIYLTAGTLEPFFRDNATRWAQALHAAGADIVLTEPVGDHGDPFWQAEFVKMLAWAFGS</sequence>
<dbReference type="Gene3D" id="3.40.50.1820">
    <property type="entry name" value="alpha/beta hydrolase"/>
    <property type="match status" value="1"/>
</dbReference>
<evidence type="ECO:0008006" key="3">
    <source>
        <dbReference type="Google" id="ProtNLM"/>
    </source>
</evidence>
<proteinExistence type="predicted"/>